<keyword evidence="9 10" id="KW-0998">Cell outer membrane</keyword>
<keyword evidence="12" id="KW-1185">Reference proteome</keyword>
<keyword evidence="6 10" id="KW-0406">Ion transport</keyword>
<dbReference type="InterPro" id="IPR003684">
    <property type="entry name" value="Porin_alphabac"/>
</dbReference>
<comment type="caution">
    <text evidence="11">The sequence shown here is derived from an EMBL/GenBank/DDBJ whole genome shotgun (WGS) entry which is preliminary data.</text>
</comment>
<evidence type="ECO:0000313" key="11">
    <source>
        <dbReference type="EMBL" id="SMP24710.1"/>
    </source>
</evidence>
<evidence type="ECO:0000256" key="3">
    <source>
        <dbReference type="ARBA" id="ARBA00022452"/>
    </source>
</evidence>
<evidence type="ECO:0000256" key="1">
    <source>
        <dbReference type="ARBA" id="ARBA00009521"/>
    </source>
</evidence>
<dbReference type="Proteomes" id="UP001157914">
    <property type="component" value="Unassembled WGS sequence"/>
</dbReference>
<evidence type="ECO:0000256" key="9">
    <source>
        <dbReference type="ARBA" id="ARBA00023237"/>
    </source>
</evidence>
<keyword evidence="2 10" id="KW-0813">Transport</keyword>
<keyword evidence="3 10" id="KW-1134">Transmembrane beta strand</keyword>
<comment type="domain">
    <text evidence="10">Consists of 16-stranded beta-barrel sheets, with large surface-exposed loops, that form a transmembrane pore at the center of each barrel. The pore is partially ocluded by a peptide loop that folds into the pore lumen.</text>
</comment>
<gene>
    <name evidence="11" type="ORF">SAMN06265374_2461</name>
</gene>
<evidence type="ECO:0000256" key="4">
    <source>
        <dbReference type="ARBA" id="ARBA00022692"/>
    </source>
</evidence>
<accession>A0ABY1P2D1</accession>
<proteinExistence type="inferred from homology"/>
<reference evidence="11 12" key="1">
    <citation type="submission" date="2017-05" db="EMBL/GenBank/DDBJ databases">
        <authorList>
            <person name="Varghese N."/>
            <person name="Submissions S."/>
        </authorList>
    </citation>
    <scope>NUCLEOTIDE SEQUENCE [LARGE SCALE GENOMIC DNA]</scope>
    <source>
        <strain evidence="11 12">DSM 15949</strain>
    </source>
</reference>
<comment type="function">
    <text evidence="10">Forms passive diffusion pores that allow small molecular weight hydrophilic materials across the outer membrane.</text>
</comment>
<protein>
    <recommendedName>
        <fullName evidence="10">Porin</fullName>
    </recommendedName>
</protein>
<name>A0ABY1P2D1_9HYPH</name>
<feature type="signal peptide" evidence="10">
    <location>
        <begin position="1"/>
        <end position="25"/>
    </location>
</feature>
<comment type="similarity">
    <text evidence="1 10">Belongs to the alphaproteobacteria porin family.</text>
</comment>
<evidence type="ECO:0000313" key="12">
    <source>
        <dbReference type="Proteomes" id="UP001157914"/>
    </source>
</evidence>
<dbReference type="SUPFAM" id="SSF56935">
    <property type="entry name" value="Porins"/>
    <property type="match status" value="1"/>
</dbReference>
<keyword evidence="8 10" id="KW-0472">Membrane</keyword>
<evidence type="ECO:0000256" key="7">
    <source>
        <dbReference type="ARBA" id="ARBA00023114"/>
    </source>
</evidence>
<keyword evidence="7 10" id="KW-0626">Porin</keyword>
<sequence>MPSMRPSGLAGGLALAIAGSTASIAADIRQSPEPVDYVRVCDAYGSRFFYLPGTTTCLRVHAKARSEVRFYNFGQNENAWGDRDSDGAEWRTSAYLHFDARTETEFGTLRTYVELSQKIANGDESTSIEKNYIHWGGLLAGYHRSRFDFFRGYASDAQISSVSDLTTNMLSYTASFAEGLSATLAAEQRTERETSLGLDGGTESFGGTRVPDAVVRLRSTQDWGKAQIMGALHQVYPGTDYTSATGSNDTLLGWAAGAGVKLDFTAFGGKTLAALQVVYTHGASGYGSTDWTDLITDAVWDGRRTKATKTLNLTSGLWHKFDDFTLALEAGYHKVDAGTDDFDFTQWSTTANLLWEPVKGLKMGPELQYRDLNYKNAAGLDDTYEVFGTLRFQRSF</sequence>
<evidence type="ECO:0000256" key="8">
    <source>
        <dbReference type="ARBA" id="ARBA00023136"/>
    </source>
</evidence>
<feature type="chain" id="PRO_5044988079" description="Porin" evidence="10">
    <location>
        <begin position="26"/>
        <end position="396"/>
    </location>
</feature>
<keyword evidence="4 10" id="KW-0812">Transmembrane</keyword>
<evidence type="ECO:0000256" key="6">
    <source>
        <dbReference type="ARBA" id="ARBA00023065"/>
    </source>
</evidence>
<keyword evidence="5 10" id="KW-0732">Signal</keyword>
<evidence type="ECO:0000256" key="2">
    <source>
        <dbReference type="ARBA" id="ARBA00022448"/>
    </source>
</evidence>
<dbReference type="EMBL" id="FXTT01000003">
    <property type="protein sequence ID" value="SMP24710.1"/>
    <property type="molecule type" value="Genomic_DNA"/>
</dbReference>
<evidence type="ECO:0000256" key="10">
    <source>
        <dbReference type="RuleBase" id="RU364005"/>
    </source>
</evidence>
<evidence type="ECO:0000256" key="5">
    <source>
        <dbReference type="ARBA" id="ARBA00022729"/>
    </source>
</evidence>
<dbReference type="Pfam" id="PF02530">
    <property type="entry name" value="Porin_2"/>
    <property type="match status" value="1"/>
</dbReference>
<comment type="subcellular location">
    <subcellularLocation>
        <location evidence="10">Cell outer membrane</location>
        <topology evidence="10">Multi-pass membrane protein</topology>
    </subcellularLocation>
</comment>
<organism evidence="11 12">
    <name type="scientific">Roseibium denhamense</name>
    <dbReference type="NCBI Taxonomy" id="76305"/>
    <lineage>
        <taxon>Bacteria</taxon>
        <taxon>Pseudomonadati</taxon>
        <taxon>Pseudomonadota</taxon>
        <taxon>Alphaproteobacteria</taxon>
        <taxon>Hyphomicrobiales</taxon>
        <taxon>Stappiaceae</taxon>
        <taxon>Roseibium</taxon>
    </lineage>
</organism>